<dbReference type="RefSeq" id="WP_142004332.1">
    <property type="nucleotide sequence ID" value="NZ_CAJTBP010000001.1"/>
</dbReference>
<protein>
    <recommendedName>
        <fullName evidence="5">Lipoprotein</fullName>
    </recommendedName>
</protein>
<evidence type="ECO:0000313" key="4">
    <source>
        <dbReference type="Proteomes" id="UP000318336"/>
    </source>
</evidence>
<organism evidence="3 4">
    <name type="scientific">Barrientosiimonas humi</name>
    <dbReference type="NCBI Taxonomy" id="999931"/>
    <lineage>
        <taxon>Bacteria</taxon>
        <taxon>Bacillati</taxon>
        <taxon>Actinomycetota</taxon>
        <taxon>Actinomycetes</taxon>
        <taxon>Micrococcales</taxon>
        <taxon>Dermacoccaceae</taxon>
        <taxon>Barrientosiimonas</taxon>
    </lineage>
</organism>
<dbReference type="EMBL" id="VFOK01000001">
    <property type="protein sequence ID" value="TQL32199.1"/>
    <property type="molecule type" value="Genomic_DNA"/>
</dbReference>
<dbReference type="PROSITE" id="PS51257">
    <property type="entry name" value="PROKAR_LIPOPROTEIN"/>
    <property type="match status" value="1"/>
</dbReference>
<reference evidence="3 4" key="1">
    <citation type="submission" date="2019-06" db="EMBL/GenBank/DDBJ databases">
        <title>Sequencing the genomes of 1000 actinobacteria strains.</title>
        <authorList>
            <person name="Klenk H.-P."/>
        </authorList>
    </citation>
    <scope>NUCLEOTIDE SEQUENCE [LARGE SCALE GENOMIC DNA]</scope>
    <source>
        <strain evidence="3 4">DSM 24617</strain>
    </source>
</reference>
<evidence type="ECO:0000256" key="1">
    <source>
        <dbReference type="SAM" id="MobiDB-lite"/>
    </source>
</evidence>
<accession>A0A542X8P5</accession>
<evidence type="ECO:0000313" key="3">
    <source>
        <dbReference type="EMBL" id="TQL32199.1"/>
    </source>
</evidence>
<evidence type="ECO:0008006" key="5">
    <source>
        <dbReference type="Google" id="ProtNLM"/>
    </source>
</evidence>
<feature type="compositionally biased region" description="Low complexity" evidence="1">
    <location>
        <begin position="65"/>
        <end position="75"/>
    </location>
</feature>
<dbReference type="InterPro" id="IPR029046">
    <property type="entry name" value="LolA/LolB/LppX"/>
</dbReference>
<dbReference type="Proteomes" id="UP000318336">
    <property type="component" value="Unassembled WGS sequence"/>
</dbReference>
<comment type="caution">
    <text evidence="3">The sequence shown here is derived from an EMBL/GenBank/DDBJ whole genome shotgun (WGS) entry which is preliminary data.</text>
</comment>
<keyword evidence="4" id="KW-1185">Reference proteome</keyword>
<proteinExistence type="predicted"/>
<gene>
    <name evidence="3" type="ORF">FB554_0319</name>
</gene>
<feature type="signal peptide" evidence="2">
    <location>
        <begin position="1"/>
        <end position="23"/>
    </location>
</feature>
<feature type="chain" id="PRO_5039016157" description="Lipoprotein" evidence="2">
    <location>
        <begin position="24"/>
        <end position="327"/>
    </location>
</feature>
<feature type="region of interest" description="Disordered" evidence="1">
    <location>
        <begin position="278"/>
        <end position="327"/>
    </location>
</feature>
<feature type="region of interest" description="Disordered" evidence="1">
    <location>
        <begin position="65"/>
        <end position="113"/>
    </location>
</feature>
<evidence type="ECO:0000256" key="2">
    <source>
        <dbReference type="SAM" id="SignalP"/>
    </source>
</evidence>
<dbReference type="AlphaFoldDB" id="A0A542X8P5"/>
<sequence length="327" mass="34396">MTVHRFRLPVCGVAALLGATVLTGCQSGGDDAATSAATPSAATSSTARAASPAAPAATTTAPAAATSASAAAPTPGTVVDGATFGRRIEQATRSAKTVRVSMPAPDDPSQSLDADMVFVSPTRTDLSMAFPVENPQDEGFELRMVDGSLYFSNPDPEIDAQWLSADEGTRNPFAQTLVGMMQESARVAPAGQSALYAKSRVTAVGPERVAGTQTTRYRVAVPMTVVLDGVEKSYRSTGGLDPELEKELPRLRQQAKGQTLTQDVWVDAQHRPVQAEVATPDLGGPKTEPMTITYSRWGKPVTVERPPADQTQSVDTAWGSEVPPWLE</sequence>
<name>A0A542X8P5_9MICO</name>
<dbReference type="SUPFAM" id="SSF89392">
    <property type="entry name" value="Prokaryotic lipoproteins and lipoprotein localization factors"/>
    <property type="match status" value="1"/>
</dbReference>
<keyword evidence="2" id="KW-0732">Signal</keyword>
<dbReference type="OrthoDB" id="3781094at2"/>
<dbReference type="Gene3D" id="2.50.20.20">
    <property type="match status" value="1"/>
</dbReference>